<comment type="caution">
    <text evidence="1">The sequence shown here is derived from an EMBL/GenBank/DDBJ whole genome shotgun (WGS) entry which is preliminary data.</text>
</comment>
<dbReference type="AlphaFoldDB" id="A0A8J2VEG5"/>
<sequence>MKKHFRSKKDVPKLAAELGRTESATYVRCSKLGLTSRTKKPRWTAEELDFLKKHVHLMTYKEIARKLNRTEHSVIHAAKRLGLKKK</sequence>
<reference evidence="1" key="2">
    <citation type="submission" date="2020-09" db="EMBL/GenBank/DDBJ databases">
        <authorList>
            <person name="Sun Q."/>
            <person name="Zhou Y."/>
        </authorList>
    </citation>
    <scope>NUCLEOTIDE SEQUENCE</scope>
    <source>
        <strain evidence="1">CGMCC 1.15179</strain>
    </source>
</reference>
<dbReference type="RefSeq" id="WP_188649028.1">
    <property type="nucleotide sequence ID" value="NZ_BMHQ01000018.1"/>
</dbReference>
<evidence type="ECO:0000313" key="1">
    <source>
        <dbReference type="EMBL" id="GGE28694.1"/>
    </source>
</evidence>
<proteinExistence type="predicted"/>
<name>A0A8J2VEG5_9BACL</name>
<dbReference type="Proteomes" id="UP000625210">
    <property type="component" value="Unassembled WGS sequence"/>
</dbReference>
<dbReference type="Gene3D" id="1.10.10.60">
    <property type="entry name" value="Homeodomain-like"/>
    <property type="match status" value="1"/>
</dbReference>
<evidence type="ECO:0008006" key="3">
    <source>
        <dbReference type="Google" id="ProtNLM"/>
    </source>
</evidence>
<protein>
    <recommendedName>
        <fullName evidence="3">Homeodomain-like domain-containing protein</fullName>
    </recommendedName>
</protein>
<keyword evidence="2" id="KW-1185">Reference proteome</keyword>
<gene>
    <name evidence="1" type="ORF">GCM10011571_33510</name>
</gene>
<organism evidence="1 2">
    <name type="scientific">Marinithermofilum abyssi</name>
    <dbReference type="NCBI Taxonomy" id="1571185"/>
    <lineage>
        <taxon>Bacteria</taxon>
        <taxon>Bacillati</taxon>
        <taxon>Bacillota</taxon>
        <taxon>Bacilli</taxon>
        <taxon>Bacillales</taxon>
        <taxon>Thermoactinomycetaceae</taxon>
        <taxon>Marinithermofilum</taxon>
    </lineage>
</organism>
<reference evidence="1" key="1">
    <citation type="journal article" date="2014" name="Int. J. Syst. Evol. Microbiol.">
        <title>Complete genome sequence of Corynebacterium casei LMG S-19264T (=DSM 44701T), isolated from a smear-ripened cheese.</title>
        <authorList>
            <consortium name="US DOE Joint Genome Institute (JGI-PGF)"/>
            <person name="Walter F."/>
            <person name="Albersmeier A."/>
            <person name="Kalinowski J."/>
            <person name="Ruckert C."/>
        </authorList>
    </citation>
    <scope>NUCLEOTIDE SEQUENCE</scope>
    <source>
        <strain evidence="1">CGMCC 1.15179</strain>
    </source>
</reference>
<dbReference type="EMBL" id="BMHQ01000018">
    <property type="protein sequence ID" value="GGE28694.1"/>
    <property type="molecule type" value="Genomic_DNA"/>
</dbReference>
<accession>A0A8J2VEG5</accession>
<evidence type="ECO:0000313" key="2">
    <source>
        <dbReference type="Proteomes" id="UP000625210"/>
    </source>
</evidence>